<protein>
    <submittedName>
        <fullName evidence="3">0230ae5e-e868-4b83-a4f4-233390b6498b</fullName>
    </submittedName>
</protein>
<dbReference type="InterPro" id="IPR036291">
    <property type="entry name" value="NAD(P)-bd_dom_sf"/>
</dbReference>
<dbReference type="PRINTS" id="PR00081">
    <property type="entry name" value="GDHRDH"/>
</dbReference>
<organism evidence="3 4">
    <name type="scientific">Sclerotinia trifoliorum</name>
    <dbReference type="NCBI Taxonomy" id="28548"/>
    <lineage>
        <taxon>Eukaryota</taxon>
        <taxon>Fungi</taxon>
        <taxon>Dikarya</taxon>
        <taxon>Ascomycota</taxon>
        <taxon>Pezizomycotina</taxon>
        <taxon>Leotiomycetes</taxon>
        <taxon>Helotiales</taxon>
        <taxon>Sclerotiniaceae</taxon>
        <taxon>Sclerotinia</taxon>
    </lineage>
</organism>
<dbReference type="Gene3D" id="3.40.50.720">
    <property type="entry name" value="NAD(P)-binding Rossmann-like Domain"/>
    <property type="match status" value="1"/>
</dbReference>
<dbReference type="GO" id="GO:0016491">
    <property type="term" value="F:oxidoreductase activity"/>
    <property type="evidence" value="ECO:0007669"/>
    <property type="project" value="TreeGrafter"/>
</dbReference>
<dbReference type="InterPro" id="IPR002347">
    <property type="entry name" value="SDR_fam"/>
</dbReference>
<comment type="caution">
    <text evidence="3">The sequence shown here is derived from an EMBL/GenBank/DDBJ whole genome shotgun (WGS) entry which is preliminary data.</text>
</comment>
<dbReference type="InterPro" id="IPR051468">
    <property type="entry name" value="Fungal_SecMetab_SDRs"/>
</dbReference>
<dbReference type="Proteomes" id="UP000624404">
    <property type="component" value="Unassembled WGS sequence"/>
</dbReference>
<name>A0A8H2VQT7_9HELO</name>
<evidence type="ECO:0000313" key="3">
    <source>
        <dbReference type="EMBL" id="CAD6442949.1"/>
    </source>
</evidence>
<dbReference type="PANTHER" id="PTHR43544">
    <property type="entry name" value="SHORT-CHAIN DEHYDROGENASE/REDUCTASE"/>
    <property type="match status" value="1"/>
</dbReference>
<evidence type="ECO:0000256" key="2">
    <source>
        <dbReference type="SAM" id="MobiDB-lite"/>
    </source>
</evidence>
<sequence>MSTAQKLVLITGGNQGIGFETAKNLLLSSPEYHVILGCRDLNKAEAAIKELQAIPEIKGSVSATQLDVTDDQSVDAAATRLASDFGKLDILINNAGIISTESPPTREALRKVLEVNIVGTLSVTEAFLGLLRKATHVPPRIIFVSSSMGSIQHAANTSSPYHNPHGMEYRTSKAALNMMMIMYHARLKSDGFLVFGVDPGLCATNFTGNAESLKARGAALPSDGGDRVASAAKGERDEDVGKVLSGDSILPF</sequence>
<dbReference type="PANTHER" id="PTHR43544:SF32">
    <property type="entry name" value="CHAIN DEHYDROGENASE, PUTATIVE (AFU_ORTHOLOGUE AFUA_5G01530)-RELATED"/>
    <property type="match status" value="1"/>
</dbReference>
<evidence type="ECO:0000256" key="1">
    <source>
        <dbReference type="ARBA" id="ARBA00006484"/>
    </source>
</evidence>
<dbReference type="GO" id="GO:0005737">
    <property type="term" value="C:cytoplasm"/>
    <property type="evidence" value="ECO:0007669"/>
    <property type="project" value="TreeGrafter"/>
</dbReference>
<dbReference type="EMBL" id="CAJHIA010000009">
    <property type="protein sequence ID" value="CAD6442949.1"/>
    <property type="molecule type" value="Genomic_DNA"/>
</dbReference>
<feature type="region of interest" description="Disordered" evidence="2">
    <location>
        <begin position="218"/>
        <end position="239"/>
    </location>
</feature>
<reference evidence="3" key="1">
    <citation type="submission" date="2020-10" db="EMBL/GenBank/DDBJ databases">
        <authorList>
            <person name="Kusch S."/>
        </authorList>
    </citation>
    <scope>NUCLEOTIDE SEQUENCE</scope>
    <source>
        <strain evidence="3">SwB9</strain>
    </source>
</reference>
<evidence type="ECO:0000313" key="4">
    <source>
        <dbReference type="Proteomes" id="UP000624404"/>
    </source>
</evidence>
<dbReference type="AlphaFoldDB" id="A0A8H2VQT7"/>
<dbReference type="OrthoDB" id="1933717at2759"/>
<proteinExistence type="inferred from homology"/>
<accession>A0A8H2VQT7</accession>
<dbReference type="Pfam" id="PF00106">
    <property type="entry name" value="adh_short"/>
    <property type="match status" value="1"/>
</dbReference>
<gene>
    <name evidence="3" type="ORF">SCLTRI_LOCUS2741</name>
</gene>
<dbReference type="SUPFAM" id="SSF51735">
    <property type="entry name" value="NAD(P)-binding Rossmann-fold domains"/>
    <property type="match status" value="1"/>
</dbReference>
<keyword evidence="4" id="KW-1185">Reference proteome</keyword>
<comment type="similarity">
    <text evidence="1">Belongs to the short-chain dehydrogenases/reductases (SDR) family.</text>
</comment>
<dbReference type="GO" id="GO:0019748">
    <property type="term" value="P:secondary metabolic process"/>
    <property type="evidence" value="ECO:0007669"/>
    <property type="project" value="TreeGrafter"/>
</dbReference>